<reference evidence="3 4" key="1">
    <citation type="submission" date="2016-07" db="EMBL/GenBank/DDBJ databases">
        <title>Multiple horizontal gene transfer events from other fungi enriched the ability of initially mycotrophic Trichoderma (Ascomycota) to feed on dead plant biomass.</title>
        <authorList>
            <consortium name="DOE Joint Genome Institute"/>
            <person name="Aerts A."/>
            <person name="Atanasova L."/>
            <person name="Chenthamara K."/>
            <person name="Zhang J."/>
            <person name="Grujic M."/>
            <person name="Henrissat B."/>
            <person name="Kuo A."/>
            <person name="Salamov A."/>
            <person name="Lipzen A."/>
            <person name="Labutti K."/>
            <person name="Barry K."/>
            <person name="Miao Y."/>
            <person name="Rahimi M.J."/>
            <person name="Shen Q."/>
            <person name="Grigoriev I.V."/>
            <person name="Kubicek C.P."/>
            <person name="Druzhinina I.S."/>
        </authorList>
    </citation>
    <scope>NUCLEOTIDE SEQUENCE [LARGE SCALE GENOMIC DNA]</scope>
    <source>
        <strain evidence="3 4">ATCC 18648</strain>
    </source>
</reference>
<sequence length="306" mass="33803">MHDTILQQFRKWGLTAVNVPENLFFDPEHTPINLDGRQQLPRKSGLKSRDSENALVAEQIRLLPGSIRRALLSKLGRSCVTAVASASGSTADCVARLYLGREGDSSKGKAIPLENHRSINLHQMLKIQMDVEVMARRVAVAMAILHWGAKMDGRGVKFLLGGSCETVSRHENSRPISHGSGSPGSSSTTKASGPSKAAQEVLTRRTTKLWLINFHLLQPMTMDNEALARACKAMCSSDPHFTMPLQKSESQKKAWNAFVMSYIAASEMILRENGEEEFLELPFLLICQLIDMEKISASSNDEDQVE</sequence>
<dbReference type="InterPro" id="IPR022137">
    <property type="entry name" value="Znf_prot_DUF3669"/>
</dbReference>
<evidence type="ECO:0000259" key="2">
    <source>
        <dbReference type="Pfam" id="PF12417"/>
    </source>
</evidence>
<evidence type="ECO:0000256" key="1">
    <source>
        <dbReference type="SAM" id="MobiDB-lite"/>
    </source>
</evidence>
<feature type="region of interest" description="Disordered" evidence="1">
    <location>
        <begin position="169"/>
        <end position="198"/>
    </location>
</feature>
<dbReference type="PANTHER" id="PTHR40780:SF2">
    <property type="entry name" value="DUF3669 DOMAIN-CONTAINING PROTEIN"/>
    <property type="match status" value="1"/>
</dbReference>
<dbReference type="AlphaFoldDB" id="A0A2T4BR00"/>
<evidence type="ECO:0000313" key="3">
    <source>
        <dbReference type="EMBL" id="PTB71741.1"/>
    </source>
</evidence>
<protein>
    <recommendedName>
        <fullName evidence="2">DUF3669 domain-containing protein</fullName>
    </recommendedName>
</protein>
<proteinExistence type="predicted"/>
<dbReference type="PANTHER" id="PTHR40780">
    <property type="entry name" value="DUF3669 DOMAIN-CONTAINING PROTEIN"/>
    <property type="match status" value="1"/>
</dbReference>
<dbReference type="EMBL" id="KZ679146">
    <property type="protein sequence ID" value="PTB71741.1"/>
    <property type="molecule type" value="Genomic_DNA"/>
</dbReference>
<dbReference type="Proteomes" id="UP000240760">
    <property type="component" value="Unassembled WGS sequence"/>
</dbReference>
<keyword evidence="4" id="KW-1185">Reference proteome</keyword>
<name>A0A2T4BR00_TRILO</name>
<gene>
    <name evidence="3" type="ORF">M440DRAFT_1386084</name>
</gene>
<evidence type="ECO:0000313" key="4">
    <source>
        <dbReference type="Proteomes" id="UP000240760"/>
    </source>
</evidence>
<organism evidence="3 4">
    <name type="scientific">Trichoderma longibrachiatum ATCC 18648</name>
    <dbReference type="NCBI Taxonomy" id="983965"/>
    <lineage>
        <taxon>Eukaryota</taxon>
        <taxon>Fungi</taxon>
        <taxon>Dikarya</taxon>
        <taxon>Ascomycota</taxon>
        <taxon>Pezizomycotina</taxon>
        <taxon>Sordariomycetes</taxon>
        <taxon>Hypocreomycetidae</taxon>
        <taxon>Hypocreales</taxon>
        <taxon>Hypocreaceae</taxon>
        <taxon>Trichoderma</taxon>
    </lineage>
</organism>
<dbReference type="Pfam" id="PF12417">
    <property type="entry name" value="DUF3669"/>
    <property type="match status" value="1"/>
</dbReference>
<feature type="compositionally biased region" description="Low complexity" evidence="1">
    <location>
        <begin position="179"/>
        <end position="197"/>
    </location>
</feature>
<dbReference type="OrthoDB" id="2993351at2759"/>
<feature type="domain" description="DUF3669" evidence="2">
    <location>
        <begin position="209"/>
        <end position="273"/>
    </location>
</feature>
<accession>A0A2T4BR00</accession>